<comment type="function">
    <text evidence="10 12">Involved in the biosynthesis of the central metabolite phospho-alpha-D-ribosyl-1-pyrophosphate (PRPP) via the transfer of pyrophosphoryl group from ATP to 1-hydroxyl of ribose-5-phosphate (Rib-5-P).</text>
</comment>
<comment type="subcellular location">
    <subcellularLocation>
        <location evidence="12">Cytoplasm</location>
    </subcellularLocation>
</comment>
<keyword evidence="8 12" id="KW-0460">Magnesium</keyword>
<dbReference type="InterPro" id="IPR005946">
    <property type="entry name" value="Rib-P_diPkinase"/>
</dbReference>
<keyword evidence="12" id="KW-0963">Cytoplasm</keyword>
<accession>G2JAI3</accession>
<dbReference type="GO" id="GO:0000287">
    <property type="term" value="F:magnesium ion binding"/>
    <property type="evidence" value="ECO:0007669"/>
    <property type="project" value="UniProtKB-UniRule"/>
</dbReference>
<dbReference type="Proteomes" id="UP000054051">
    <property type="component" value="Unassembled WGS sequence"/>
</dbReference>
<dbReference type="NCBIfam" id="TIGR01251">
    <property type="entry name" value="ribP_PPkin"/>
    <property type="match status" value="1"/>
</dbReference>
<dbReference type="RefSeq" id="WP_006682922.1">
    <property type="nucleotide sequence ID" value="NZ_CAFB01000047.1"/>
</dbReference>
<comment type="caution">
    <text evidence="14">The sequence shown here is derived from an EMBL/GenBank/DDBJ whole genome shotgun (WGS) entry which is preliminary data.</text>
</comment>
<evidence type="ECO:0000256" key="3">
    <source>
        <dbReference type="ARBA" id="ARBA00022723"/>
    </source>
</evidence>
<feature type="binding site" evidence="12">
    <location>
        <position position="197"/>
    </location>
    <ligand>
        <name>D-ribose 5-phosphate</name>
        <dbReference type="ChEBI" id="CHEBI:78346"/>
    </ligand>
</feature>
<dbReference type="PROSITE" id="PS00114">
    <property type="entry name" value="PRPP_SYNTHASE"/>
    <property type="match status" value="1"/>
</dbReference>
<feature type="binding site" evidence="12">
    <location>
        <begin position="225"/>
        <end position="229"/>
    </location>
    <ligand>
        <name>D-ribose 5-phosphate</name>
        <dbReference type="ChEBI" id="CHEBI:78346"/>
    </ligand>
</feature>
<dbReference type="GO" id="GO:0004749">
    <property type="term" value="F:ribose phosphate diphosphokinase activity"/>
    <property type="evidence" value="ECO:0007669"/>
    <property type="project" value="UniProtKB-UniRule"/>
</dbReference>
<feature type="binding site" evidence="12">
    <location>
        <position position="133"/>
    </location>
    <ligand>
        <name>Mg(2+)</name>
        <dbReference type="ChEBI" id="CHEBI:18420"/>
    </ligand>
</feature>
<keyword evidence="7 12" id="KW-0067">ATP-binding</keyword>
<dbReference type="InterPro" id="IPR029057">
    <property type="entry name" value="PRTase-like"/>
</dbReference>
<gene>
    <name evidence="12 14" type="primary">prs</name>
    <name evidence="14" type="ORF">CAGGBEG34_20037</name>
</gene>
<dbReference type="PANTHER" id="PTHR10210">
    <property type="entry name" value="RIBOSE-PHOSPHATE DIPHOSPHOKINASE FAMILY MEMBER"/>
    <property type="match status" value="1"/>
</dbReference>
<evidence type="ECO:0000256" key="6">
    <source>
        <dbReference type="ARBA" id="ARBA00022777"/>
    </source>
</evidence>
<sequence length="317" mass="34599">MNNNRLMIFTGNANPELARAVAGILDLPIGKAAVNRFSDGEVRVEIQENVRGKEVFVLQSTSAPANDHLMELVIMADALKRASAGRITAAIPYFGYARQDRRPRSARVAISAKVVANMLQIAGVDRIVTMDLHSDQIQGFFDIPVDNIYATPLLLSHLRTQNDDNLLAVSPDVGGVVRARALAKQLGAELAIIDKRRPQPNETEVMNVIGETKERTCMIIDDIVDTAGTLCKAAHALKQRGARRVFAAATHPVLSGDAIRRIIASELDELIVTDTIALREDARHCQKIRQLSSATLFAETFSRICYGGSLMSLFADS</sequence>
<dbReference type="Pfam" id="PF13793">
    <property type="entry name" value="Pribosyltran_N"/>
    <property type="match status" value="1"/>
</dbReference>
<evidence type="ECO:0000256" key="10">
    <source>
        <dbReference type="ARBA" id="ARBA00054914"/>
    </source>
</evidence>
<comment type="subunit">
    <text evidence="12">Homohexamer.</text>
</comment>
<dbReference type="GO" id="GO:0006164">
    <property type="term" value="P:purine nucleotide biosynthetic process"/>
    <property type="evidence" value="ECO:0007669"/>
    <property type="project" value="TreeGrafter"/>
</dbReference>
<dbReference type="CDD" id="cd06223">
    <property type="entry name" value="PRTases_typeI"/>
    <property type="match status" value="1"/>
</dbReference>
<evidence type="ECO:0000256" key="11">
    <source>
        <dbReference type="ARBA" id="ARBA00061444"/>
    </source>
</evidence>
<keyword evidence="15" id="KW-1185">Reference proteome</keyword>
<dbReference type="InterPro" id="IPR000836">
    <property type="entry name" value="PRTase_dom"/>
</dbReference>
<evidence type="ECO:0000313" key="14">
    <source>
        <dbReference type="EMBL" id="CCD29785.1"/>
    </source>
</evidence>
<evidence type="ECO:0000259" key="13">
    <source>
        <dbReference type="Pfam" id="PF13793"/>
    </source>
</evidence>
<reference evidence="14 15" key="1">
    <citation type="submission" date="2011-08" db="EMBL/GenBank/DDBJ databases">
        <title>The genome of the obligate endobacterium of an arbuscular mycorrhizal fungus reveals an interphylum network of nutritional interactions.</title>
        <authorList>
            <person name="Ghignone S."/>
            <person name="Salvioli A."/>
            <person name="Anca I."/>
            <person name="Lumini E."/>
            <person name="Ortu G."/>
            <person name="Petiti L."/>
            <person name="Cruveiller S."/>
            <person name="Bianciotto V."/>
            <person name="Piffanelli P."/>
            <person name="Lanfranco L."/>
            <person name="Bonfante P."/>
        </authorList>
    </citation>
    <scope>NUCLEOTIDE SEQUENCE [LARGE SCALE GENOMIC DNA]</scope>
    <source>
        <strain evidence="14 15">BEG34</strain>
    </source>
</reference>
<protein>
    <recommendedName>
        <fullName evidence="12">Ribose-phosphate pyrophosphokinase</fullName>
        <shortName evidence="12">RPPK</shortName>
        <ecNumber evidence="12">2.7.6.1</ecNumber>
    </recommendedName>
    <alternativeName>
        <fullName evidence="12">5-phospho-D-ribosyl alpha-1-diphosphate synthase</fullName>
    </alternativeName>
    <alternativeName>
        <fullName evidence="12">Phosphoribosyl diphosphate synthase</fullName>
    </alternativeName>
    <alternativeName>
        <fullName evidence="12">Phosphoribosyl pyrophosphate synthase</fullName>
        <shortName evidence="12">P-Rib-PP synthase</shortName>
        <shortName evidence="12">PRPP synthase</shortName>
        <shortName evidence="12">PRPPase</shortName>
    </alternativeName>
</protein>
<feature type="binding site" evidence="12">
    <location>
        <position position="172"/>
    </location>
    <ligand>
        <name>Mg(2+)</name>
        <dbReference type="ChEBI" id="CHEBI:18420"/>
    </ligand>
</feature>
<organism evidence="14 15">
    <name type="scientific">Candidatus Glomeribacter gigasporarum BEG34</name>
    <dbReference type="NCBI Taxonomy" id="1070319"/>
    <lineage>
        <taxon>Bacteria</taxon>
        <taxon>Pseudomonadati</taxon>
        <taxon>Pseudomonadota</taxon>
        <taxon>Betaproteobacteria</taxon>
        <taxon>Burkholderiales</taxon>
        <taxon>Burkholderiaceae</taxon>
        <taxon>Candidatus Glomeribacter</taxon>
    </lineage>
</organism>
<evidence type="ECO:0000256" key="5">
    <source>
        <dbReference type="ARBA" id="ARBA00022741"/>
    </source>
</evidence>
<keyword evidence="2 12" id="KW-0808">Transferase</keyword>
<feature type="active site" evidence="12">
    <location>
        <position position="195"/>
    </location>
</feature>
<dbReference type="eggNOG" id="COG0462">
    <property type="taxonomic scope" value="Bacteria"/>
</dbReference>
<evidence type="ECO:0000256" key="7">
    <source>
        <dbReference type="ARBA" id="ARBA00022840"/>
    </source>
</evidence>
<dbReference type="GO" id="GO:0005524">
    <property type="term" value="F:ATP binding"/>
    <property type="evidence" value="ECO:0007669"/>
    <property type="project" value="UniProtKB-KW"/>
</dbReference>
<dbReference type="PANTHER" id="PTHR10210:SF41">
    <property type="entry name" value="RIBOSE-PHOSPHATE PYROPHOSPHOKINASE 1, CHLOROPLASTIC"/>
    <property type="match status" value="1"/>
</dbReference>
<keyword evidence="5 12" id="KW-0547">Nucleotide-binding</keyword>
<feature type="binding site" evidence="12">
    <location>
        <begin position="39"/>
        <end position="41"/>
    </location>
    <ligand>
        <name>ATP</name>
        <dbReference type="ChEBI" id="CHEBI:30616"/>
    </ligand>
</feature>
<dbReference type="EC" id="2.7.6.1" evidence="12"/>
<evidence type="ECO:0000256" key="4">
    <source>
        <dbReference type="ARBA" id="ARBA00022727"/>
    </source>
</evidence>
<dbReference type="EMBL" id="CAFB01000047">
    <property type="protein sequence ID" value="CCD29785.1"/>
    <property type="molecule type" value="Genomic_DNA"/>
</dbReference>
<proteinExistence type="inferred from homology"/>
<dbReference type="NCBIfam" id="NF002320">
    <property type="entry name" value="PRK01259.1"/>
    <property type="match status" value="1"/>
</dbReference>
<evidence type="ECO:0000256" key="9">
    <source>
        <dbReference type="ARBA" id="ARBA00049535"/>
    </source>
</evidence>
<dbReference type="Pfam" id="PF14572">
    <property type="entry name" value="Pribosyl_synth"/>
    <property type="match status" value="1"/>
</dbReference>
<keyword evidence="4 12" id="KW-0545">Nucleotide biosynthesis</keyword>
<dbReference type="AlphaFoldDB" id="G2JAI3"/>
<dbReference type="STRING" id="1070319.CAGGBEG34_20037"/>
<comment type="pathway">
    <text evidence="1 12">Metabolic intermediate biosynthesis; 5-phospho-alpha-D-ribose 1-diphosphate biosynthesis; 5-phospho-alpha-D-ribose 1-diphosphate from D-ribose 5-phosphate (route I): step 1/1.</text>
</comment>
<evidence type="ECO:0000256" key="2">
    <source>
        <dbReference type="ARBA" id="ARBA00022679"/>
    </source>
</evidence>
<comment type="cofactor">
    <cofactor evidence="12">
        <name>Mg(2+)</name>
        <dbReference type="ChEBI" id="CHEBI:18420"/>
    </cofactor>
    <text evidence="12">Binds 2 Mg(2+) ions per subunit.</text>
</comment>
<name>G2JAI3_9BURK</name>
<keyword evidence="6 12" id="KW-0418">Kinase</keyword>
<dbReference type="Gene3D" id="3.40.50.2020">
    <property type="match status" value="2"/>
</dbReference>
<dbReference type="InterPro" id="IPR029099">
    <property type="entry name" value="Pribosyltran_N"/>
</dbReference>
<dbReference type="InterPro" id="IPR000842">
    <property type="entry name" value="PRib_PP_synth_CS"/>
</dbReference>
<feature type="binding site" evidence="12">
    <location>
        <position position="221"/>
    </location>
    <ligand>
        <name>D-ribose 5-phosphate</name>
        <dbReference type="ChEBI" id="CHEBI:78346"/>
    </ligand>
</feature>
<dbReference type="GO" id="GO:0016301">
    <property type="term" value="F:kinase activity"/>
    <property type="evidence" value="ECO:0007669"/>
    <property type="project" value="UniProtKB-KW"/>
</dbReference>
<comment type="similarity">
    <text evidence="11 12">Belongs to the ribose-phosphate pyrophosphokinase family. Class I subfamily.</text>
</comment>
<dbReference type="GO" id="GO:0009156">
    <property type="term" value="P:ribonucleoside monophosphate biosynthetic process"/>
    <property type="evidence" value="ECO:0007669"/>
    <property type="project" value="InterPro"/>
</dbReference>
<dbReference type="UniPathway" id="UPA00087">
    <property type="reaction ID" value="UER00172"/>
</dbReference>
<evidence type="ECO:0000313" key="15">
    <source>
        <dbReference type="Proteomes" id="UP000054051"/>
    </source>
</evidence>
<dbReference type="SUPFAM" id="SSF53271">
    <property type="entry name" value="PRTase-like"/>
    <property type="match status" value="1"/>
</dbReference>
<dbReference type="SMART" id="SM01400">
    <property type="entry name" value="Pribosyltran_N"/>
    <property type="match status" value="1"/>
</dbReference>
<comment type="catalytic activity">
    <reaction evidence="9 12">
        <text>D-ribose 5-phosphate + ATP = 5-phospho-alpha-D-ribose 1-diphosphate + AMP + H(+)</text>
        <dbReference type="Rhea" id="RHEA:15609"/>
        <dbReference type="ChEBI" id="CHEBI:15378"/>
        <dbReference type="ChEBI" id="CHEBI:30616"/>
        <dbReference type="ChEBI" id="CHEBI:58017"/>
        <dbReference type="ChEBI" id="CHEBI:78346"/>
        <dbReference type="ChEBI" id="CHEBI:456215"/>
        <dbReference type="EC" id="2.7.6.1"/>
    </reaction>
</comment>
<keyword evidence="3 12" id="KW-0479">Metal-binding</keyword>
<dbReference type="GO" id="GO:0005737">
    <property type="term" value="C:cytoplasm"/>
    <property type="evidence" value="ECO:0007669"/>
    <property type="project" value="UniProtKB-SubCell"/>
</dbReference>
<dbReference type="HAMAP" id="MF_00583_B">
    <property type="entry name" value="RibP_PPkinase_B"/>
    <property type="match status" value="1"/>
</dbReference>
<feature type="domain" description="Ribose-phosphate pyrophosphokinase N-terminal" evidence="13">
    <location>
        <begin position="6"/>
        <end position="123"/>
    </location>
</feature>
<feature type="binding site" evidence="12">
    <location>
        <begin position="98"/>
        <end position="99"/>
    </location>
    <ligand>
        <name>ATP</name>
        <dbReference type="ChEBI" id="CHEBI:30616"/>
    </ligand>
</feature>
<dbReference type="FunFam" id="3.40.50.2020:FF:000001">
    <property type="entry name" value="Ribose-phosphate pyrophosphokinase"/>
    <property type="match status" value="1"/>
</dbReference>
<evidence type="ECO:0000256" key="12">
    <source>
        <dbReference type="HAMAP-Rule" id="MF_00583"/>
    </source>
</evidence>
<dbReference type="InterPro" id="IPR037515">
    <property type="entry name" value="Rib-P_diPkinase_bac"/>
</dbReference>
<dbReference type="OrthoDB" id="9777067at2"/>
<dbReference type="GO" id="GO:0002189">
    <property type="term" value="C:ribose phosphate diphosphokinase complex"/>
    <property type="evidence" value="ECO:0007669"/>
    <property type="project" value="TreeGrafter"/>
</dbReference>
<evidence type="ECO:0000256" key="8">
    <source>
        <dbReference type="ARBA" id="ARBA00022842"/>
    </source>
</evidence>
<evidence type="ECO:0000256" key="1">
    <source>
        <dbReference type="ARBA" id="ARBA00004996"/>
    </source>
</evidence>
<dbReference type="GO" id="GO:0006015">
    <property type="term" value="P:5-phosphoribose 1-diphosphate biosynthetic process"/>
    <property type="evidence" value="ECO:0007669"/>
    <property type="project" value="UniProtKB-UniRule"/>
</dbReference>